<dbReference type="PANTHER" id="PTHR10971">
    <property type="entry name" value="MRNA EXPORT FACTOR AND BUB3"/>
    <property type="match status" value="1"/>
</dbReference>
<organism evidence="4 5">
    <name type="scientific">Aromia moschata</name>
    <dbReference type="NCBI Taxonomy" id="1265417"/>
    <lineage>
        <taxon>Eukaryota</taxon>
        <taxon>Metazoa</taxon>
        <taxon>Ecdysozoa</taxon>
        <taxon>Arthropoda</taxon>
        <taxon>Hexapoda</taxon>
        <taxon>Insecta</taxon>
        <taxon>Pterygota</taxon>
        <taxon>Neoptera</taxon>
        <taxon>Endopterygota</taxon>
        <taxon>Coleoptera</taxon>
        <taxon>Polyphaga</taxon>
        <taxon>Cucujiformia</taxon>
        <taxon>Chrysomeloidea</taxon>
        <taxon>Cerambycidae</taxon>
        <taxon>Cerambycinae</taxon>
        <taxon>Callichromatini</taxon>
        <taxon>Aromia</taxon>
    </lineage>
</organism>
<dbReference type="Proteomes" id="UP001162162">
    <property type="component" value="Unassembled WGS sequence"/>
</dbReference>
<evidence type="ECO:0000256" key="2">
    <source>
        <dbReference type="ARBA" id="ARBA00022737"/>
    </source>
</evidence>
<dbReference type="Gene3D" id="2.130.10.10">
    <property type="entry name" value="YVTN repeat-like/Quinoprotein amine dehydrogenase"/>
    <property type="match status" value="1"/>
</dbReference>
<dbReference type="AlphaFoldDB" id="A0AAV8ZFA9"/>
<dbReference type="InterPro" id="IPR019775">
    <property type="entry name" value="WD40_repeat_CS"/>
</dbReference>
<dbReference type="EMBL" id="JAPWTK010000002">
    <property type="protein sequence ID" value="KAJ8962605.1"/>
    <property type="molecule type" value="Genomic_DNA"/>
</dbReference>
<evidence type="ECO:0000256" key="1">
    <source>
        <dbReference type="ARBA" id="ARBA00022574"/>
    </source>
</evidence>
<dbReference type="InterPro" id="IPR001680">
    <property type="entry name" value="WD40_rpt"/>
</dbReference>
<dbReference type="InterPro" id="IPR015943">
    <property type="entry name" value="WD40/YVTN_repeat-like_dom_sf"/>
</dbReference>
<protein>
    <recommendedName>
        <fullName evidence="6">WD repeat-containing protein 92</fullName>
    </recommendedName>
</protein>
<comment type="caution">
    <text evidence="4">The sequence shown here is derived from an EMBL/GenBank/DDBJ whole genome shotgun (WGS) entry which is preliminary data.</text>
</comment>
<gene>
    <name evidence="4" type="ORF">NQ318_000998</name>
</gene>
<evidence type="ECO:0008006" key="6">
    <source>
        <dbReference type="Google" id="ProtNLM"/>
    </source>
</evidence>
<proteinExistence type="predicted"/>
<keyword evidence="2" id="KW-0677">Repeat</keyword>
<feature type="repeat" description="WD" evidence="3">
    <location>
        <begin position="168"/>
        <end position="190"/>
    </location>
</feature>
<evidence type="ECO:0000313" key="5">
    <source>
        <dbReference type="Proteomes" id="UP001162162"/>
    </source>
</evidence>
<keyword evidence="5" id="KW-1185">Reference proteome</keyword>
<keyword evidence="1 3" id="KW-0853">WD repeat</keyword>
<evidence type="ECO:0000256" key="3">
    <source>
        <dbReference type="PROSITE-ProRule" id="PRU00221"/>
    </source>
</evidence>
<reference evidence="4" key="1">
    <citation type="journal article" date="2023" name="Insect Mol. Biol.">
        <title>Genome sequencing provides insights into the evolution of gene families encoding plant cell wall-degrading enzymes in longhorned beetles.</title>
        <authorList>
            <person name="Shin N.R."/>
            <person name="Okamura Y."/>
            <person name="Kirsch R."/>
            <person name="Pauchet Y."/>
        </authorList>
    </citation>
    <scope>NUCLEOTIDE SEQUENCE</scope>
    <source>
        <strain evidence="4">AMC_N1</strain>
    </source>
</reference>
<dbReference type="InterPro" id="IPR036322">
    <property type="entry name" value="WD40_repeat_dom_sf"/>
</dbReference>
<dbReference type="PROSITE" id="PS00678">
    <property type="entry name" value="WD_REPEATS_1"/>
    <property type="match status" value="1"/>
</dbReference>
<dbReference type="PROSITE" id="PS50082">
    <property type="entry name" value="WD_REPEATS_2"/>
    <property type="match status" value="1"/>
</dbReference>
<evidence type="ECO:0000313" key="4">
    <source>
        <dbReference type="EMBL" id="KAJ8962605.1"/>
    </source>
</evidence>
<accession>A0AAV8ZFA9</accession>
<dbReference type="Pfam" id="PF00400">
    <property type="entry name" value="WD40"/>
    <property type="match status" value="1"/>
</dbReference>
<name>A0AAV8ZFA9_9CUCU</name>
<sequence length="383" mass="42822">MWNFAERKSSEMWTSSVLIFQLLWRQNLINRLKSSRMDALQKPQIICHNQKSLDYAIHDVKWIPCSAKFIALGGKSNGAGVVQIYALTGEGVEKKDEFCKKEHFKCGTFDASSLRNRHLATGDFAGRLQVWDLEDNLVPIYKTTEHKSVINAIDGVSGTTSGCGAPEIVTGSRDGNVMVWDVRQKDAPRERLEETVGRLLLGNAYNNEERVIAAGYDNGDIKLFDLKTMRVKWSKCVKNGVVGLQFDRKNIPMNKLVATTLESKIYCFDVRTQHPKKGFAQVTEKAHNSTVWSAKHLPQNREIFMTMGGSGNAMLMEVQLSNETDADGIPYGVAGELTLLQNSTLSDQPITSFDWCADKLGLSVCSAFDQTIRVLITTKLNLY</sequence>
<dbReference type="SUPFAM" id="SSF50978">
    <property type="entry name" value="WD40 repeat-like"/>
    <property type="match status" value="1"/>
</dbReference>